<feature type="region of interest" description="Disordered" evidence="1">
    <location>
        <begin position="1"/>
        <end position="33"/>
    </location>
</feature>
<organism evidence="2 3">
    <name type="scientific">Riccia fluitans</name>
    <dbReference type="NCBI Taxonomy" id="41844"/>
    <lineage>
        <taxon>Eukaryota</taxon>
        <taxon>Viridiplantae</taxon>
        <taxon>Streptophyta</taxon>
        <taxon>Embryophyta</taxon>
        <taxon>Marchantiophyta</taxon>
        <taxon>Marchantiopsida</taxon>
        <taxon>Marchantiidae</taxon>
        <taxon>Marchantiales</taxon>
        <taxon>Ricciaceae</taxon>
        <taxon>Riccia</taxon>
    </lineage>
</organism>
<feature type="compositionally biased region" description="Basic and acidic residues" evidence="1">
    <location>
        <begin position="13"/>
        <end position="33"/>
    </location>
</feature>
<accession>A0ABD1XSX3</accession>
<evidence type="ECO:0000313" key="2">
    <source>
        <dbReference type="EMBL" id="KAL2612024.1"/>
    </source>
</evidence>
<dbReference type="AlphaFoldDB" id="A0ABD1XSX3"/>
<gene>
    <name evidence="2" type="ORF">R1flu_023716</name>
</gene>
<comment type="caution">
    <text evidence="2">The sequence shown here is derived from an EMBL/GenBank/DDBJ whole genome shotgun (WGS) entry which is preliminary data.</text>
</comment>
<evidence type="ECO:0000313" key="3">
    <source>
        <dbReference type="Proteomes" id="UP001605036"/>
    </source>
</evidence>
<sequence>MKEKWSAKPTLFRKFENRQRESEVPETCMEEKSTLETQNAVAEEGIFNEGEAFNAGNQDELVQGGETGQVDPPPMPLVSRIQRKDVELQPALVVTNPEEERRNDALDDMAVDPASTETVTVNTSFLWLLRSARLLPSLRQTEVTGIFPQVRRVDRLSDTELSQSKKPKVTLQESED</sequence>
<keyword evidence="3" id="KW-1185">Reference proteome</keyword>
<proteinExistence type="predicted"/>
<feature type="region of interest" description="Disordered" evidence="1">
    <location>
        <begin position="49"/>
        <end position="76"/>
    </location>
</feature>
<evidence type="ECO:0000256" key="1">
    <source>
        <dbReference type="SAM" id="MobiDB-lite"/>
    </source>
</evidence>
<protein>
    <submittedName>
        <fullName evidence="2">Uncharacterized protein</fullName>
    </submittedName>
</protein>
<reference evidence="2 3" key="1">
    <citation type="submission" date="2024-09" db="EMBL/GenBank/DDBJ databases">
        <title>Chromosome-scale assembly of Riccia fluitans.</title>
        <authorList>
            <person name="Paukszto L."/>
            <person name="Sawicki J."/>
            <person name="Karawczyk K."/>
            <person name="Piernik-Szablinska J."/>
            <person name="Szczecinska M."/>
            <person name="Mazdziarz M."/>
        </authorList>
    </citation>
    <scope>NUCLEOTIDE SEQUENCE [LARGE SCALE GENOMIC DNA]</scope>
    <source>
        <strain evidence="2">Rf_01</strain>
        <tissue evidence="2">Aerial parts of the thallus</tissue>
    </source>
</reference>
<dbReference type="Proteomes" id="UP001605036">
    <property type="component" value="Unassembled WGS sequence"/>
</dbReference>
<name>A0ABD1XSX3_9MARC</name>
<dbReference type="EMBL" id="JBHFFA010000007">
    <property type="protein sequence ID" value="KAL2612024.1"/>
    <property type="molecule type" value="Genomic_DNA"/>
</dbReference>